<dbReference type="KEGG" id="sfu:Sfum_1903"/>
<dbReference type="HOGENOM" id="CLU_113286_1_0_7"/>
<evidence type="ECO:0000313" key="2">
    <source>
        <dbReference type="EMBL" id="ABK17588.1"/>
    </source>
</evidence>
<dbReference type="PANTHER" id="PTHR34404">
    <property type="entry name" value="REGULATORY PROTEIN, FMDB FAMILY"/>
    <property type="match status" value="1"/>
</dbReference>
<protein>
    <submittedName>
        <fullName evidence="2">Putative regulatory protein, FmdB family</fullName>
    </submittedName>
</protein>
<dbReference type="eggNOG" id="COG2331">
    <property type="taxonomic scope" value="Bacteria"/>
</dbReference>
<dbReference type="RefSeq" id="WP_011698758.1">
    <property type="nucleotide sequence ID" value="NC_008554.1"/>
</dbReference>
<evidence type="ECO:0000259" key="1">
    <source>
        <dbReference type="SMART" id="SM00834"/>
    </source>
</evidence>
<proteinExistence type="predicted"/>
<dbReference type="NCBIfam" id="TIGR02605">
    <property type="entry name" value="CxxC_CxxC_SSSS"/>
    <property type="match status" value="1"/>
</dbReference>
<accession>A0LJI6</accession>
<dbReference type="InParanoid" id="A0LJI6"/>
<feature type="domain" description="Putative regulatory protein FmdB zinc ribbon" evidence="1">
    <location>
        <begin position="1"/>
        <end position="43"/>
    </location>
</feature>
<sequence>MPIYEFRCSRCGRKSEILTLRVSEAFSPVCKHCSSEEVARVPSRVRVRLSEETRLERLADPSRFAGLDENDPKSMARWMKEMGREMGDDLGAEDVDALVDEAMAEGDAAAQTGAGFGDDDL</sequence>
<keyword evidence="3" id="KW-1185">Reference proteome</keyword>
<dbReference type="Pfam" id="PF09723">
    <property type="entry name" value="Zn_ribbon_8"/>
    <property type="match status" value="1"/>
</dbReference>
<reference evidence="2 3" key="1">
    <citation type="submission" date="2006-10" db="EMBL/GenBank/DDBJ databases">
        <title>Complete sequence of Syntrophobacter fumaroxidans MPOB.</title>
        <authorList>
            <consortium name="US DOE Joint Genome Institute"/>
            <person name="Copeland A."/>
            <person name="Lucas S."/>
            <person name="Lapidus A."/>
            <person name="Barry K."/>
            <person name="Detter J.C."/>
            <person name="Glavina del Rio T."/>
            <person name="Hammon N."/>
            <person name="Israni S."/>
            <person name="Pitluck S."/>
            <person name="Goltsman E.G."/>
            <person name="Martinez M."/>
            <person name="Schmutz J."/>
            <person name="Larimer F."/>
            <person name="Land M."/>
            <person name="Hauser L."/>
            <person name="Kyrpides N."/>
            <person name="Kim E."/>
            <person name="Boone D.R."/>
            <person name="Brockman F."/>
            <person name="Culley D."/>
            <person name="Ferry J."/>
            <person name="Gunsalus R."/>
            <person name="McInerney M.J."/>
            <person name="Morrison M."/>
            <person name="Plugge C."/>
            <person name="Rohlin L."/>
            <person name="Scholten J."/>
            <person name="Sieber J."/>
            <person name="Stams A.J.M."/>
            <person name="Worm P."/>
            <person name="Henstra A.M."/>
            <person name="Richardson P."/>
        </authorList>
    </citation>
    <scope>NUCLEOTIDE SEQUENCE [LARGE SCALE GENOMIC DNA]</scope>
    <source>
        <strain evidence="3">DSM 10017 / MPOB</strain>
    </source>
</reference>
<dbReference type="EMBL" id="CP000478">
    <property type="protein sequence ID" value="ABK17588.1"/>
    <property type="molecule type" value="Genomic_DNA"/>
</dbReference>
<dbReference type="Proteomes" id="UP000001784">
    <property type="component" value="Chromosome"/>
</dbReference>
<dbReference type="PANTHER" id="PTHR34404:SF3">
    <property type="entry name" value="REGULATORY PROTEIN, FMDB FAMILY"/>
    <property type="match status" value="1"/>
</dbReference>
<name>A0LJI6_SYNFM</name>
<gene>
    <name evidence="2" type="ordered locus">Sfum_1903</name>
</gene>
<dbReference type="InterPro" id="IPR013429">
    <property type="entry name" value="Regulatory_FmdB_Zinc_ribbon"/>
</dbReference>
<dbReference type="AlphaFoldDB" id="A0LJI6"/>
<dbReference type="OrthoDB" id="9806664at2"/>
<dbReference type="SMART" id="SM00834">
    <property type="entry name" value="CxxC_CXXC_SSSS"/>
    <property type="match status" value="1"/>
</dbReference>
<organism evidence="2 3">
    <name type="scientific">Syntrophobacter fumaroxidans (strain DSM 10017 / MPOB)</name>
    <dbReference type="NCBI Taxonomy" id="335543"/>
    <lineage>
        <taxon>Bacteria</taxon>
        <taxon>Pseudomonadati</taxon>
        <taxon>Thermodesulfobacteriota</taxon>
        <taxon>Syntrophobacteria</taxon>
        <taxon>Syntrophobacterales</taxon>
        <taxon>Syntrophobacteraceae</taxon>
        <taxon>Syntrophobacter</taxon>
    </lineage>
</organism>
<evidence type="ECO:0000313" key="3">
    <source>
        <dbReference type="Proteomes" id="UP000001784"/>
    </source>
</evidence>
<dbReference type="STRING" id="335543.Sfum_1903"/>